<evidence type="ECO:0000256" key="2">
    <source>
        <dbReference type="ARBA" id="ARBA00004141"/>
    </source>
</evidence>
<keyword evidence="9" id="KW-0067">ATP-binding</keyword>
<keyword evidence="8 18" id="KW-0418">Kinase</keyword>
<reference evidence="17 20" key="2">
    <citation type="submission" date="2024-06" db="EMBL/GenBank/DDBJ databases">
        <title>Genomic Encyclopedia of Type Strains, Phase IV (KMG-IV): sequencing the most valuable type-strain genomes for metagenomic binning, comparative biology and taxonomic classification.</title>
        <authorList>
            <person name="Goeker M."/>
        </authorList>
    </citation>
    <scope>NUCLEOTIDE SEQUENCE [LARGE SCALE GENOMIC DNA]</scope>
    <source>
        <strain evidence="17 20">D-501</strain>
    </source>
</reference>
<dbReference type="EMBL" id="JBEPLS010000004">
    <property type="protein sequence ID" value="MET3603553.1"/>
    <property type="molecule type" value="Genomic_DNA"/>
</dbReference>
<dbReference type="NCBIfam" id="TIGR00229">
    <property type="entry name" value="sensory_box"/>
    <property type="match status" value="1"/>
</dbReference>
<evidence type="ECO:0000256" key="1">
    <source>
        <dbReference type="ARBA" id="ARBA00000085"/>
    </source>
</evidence>
<keyword evidence="7" id="KW-0547">Nucleotide-binding</keyword>
<dbReference type="GO" id="GO:0030295">
    <property type="term" value="F:protein kinase activator activity"/>
    <property type="evidence" value="ECO:0007669"/>
    <property type="project" value="TreeGrafter"/>
</dbReference>
<keyword evidence="4" id="KW-0597">Phosphoprotein</keyword>
<dbReference type="CDD" id="cd00130">
    <property type="entry name" value="PAS"/>
    <property type="match status" value="1"/>
</dbReference>
<dbReference type="Proteomes" id="UP000323522">
    <property type="component" value="Chromosome"/>
</dbReference>
<feature type="domain" description="Histidine kinase" evidence="15">
    <location>
        <begin position="487"/>
        <end position="708"/>
    </location>
</feature>
<evidence type="ECO:0000259" key="15">
    <source>
        <dbReference type="PROSITE" id="PS50109"/>
    </source>
</evidence>
<protein>
    <recommendedName>
        <fullName evidence="3">histidine kinase</fullName>
        <ecNumber evidence="3">2.7.13.3</ecNumber>
    </recommendedName>
</protein>
<reference evidence="18 19" key="1">
    <citation type="submission" date="2019-02" db="EMBL/GenBank/DDBJ databases">
        <title>Complete Genome Sequence and Methylome Analysis of Sphaerotilus natans subsp. sulfidivorans D-507.</title>
        <authorList>
            <person name="Fomenkov A."/>
            <person name="Gridneva E."/>
            <person name="Smolyakov D."/>
            <person name="Dubinina G."/>
            <person name="Vincze T."/>
            <person name="Grabovich M."/>
            <person name="Roberts R.J."/>
        </authorList>
    </citation>
    <scope>NUCLEOTIDE SEQUENCE [LARGE SCALE GENOMIC DNA]</scope>
    <source>
        <strain evidence="18 19">D-507</strain>
    </source>
</reference>
<dbReference type="PROSITE" id="PS50112">
    <property type="entry name" value="PAS"/>
    <property type="match status" value="1"/>
</dbReference>
<dbReference type="Gene3D" id="1.10.287.130">
    <property type="match status" value="1"/>
</dbReference>
<dbReference type="KEGG" id="snn:EWH46_05645"/>
<evidence type="ECO:0000313" key="17">
    <source>
        <dbReference type="EMBL" id="MET3603553.1"/>
    </source>
</evidence>
<evidence type="ECO:0000256" key="8">
    <source>
        <dbReference type="ARBA" id="ARBA00022777"/>
    </source>
</evidence>
<keyword evidence="6 14" id="KW-0812">Transmembrane</keyword>
<feature type="transmembrane region" description="Helical" evidence="14">
    <location>
        <begin position="297"/>
        <end position="319"/>
    </location>
</feature>
<dbReference type="InterPro" id="IPR003594">
    <property type="entry name" value="HATPase_dom"/>
</dbReference>
<dbReference type="InterPro" id="IPR036890">
    <property type="entry name" value="HATPase_C_sf"/>
</dbReference>
<evidence type="ECO:0000256" key="7">
    <source>
        <dbReference type="ARBA" id="ARBA00022741"/>
    </source>
</evidence>
<dbReference type="GO" id="GO:0016020">
    <property type="term" value="C:membrane"/>
    <property type="evidence" value="ECO:0007669"/>
    <property type="project" value="UniProtKB-SubCell"/>
</dbReference>
<dbReference type="SMART" id="SM00388">
    <property type="entry name" value="HisKA"/>
    <property type="match status" value="1"/>
</dbReference>
<dbReference type="GO" id="GO:0000155">
    <property type="term" value="F:phosphorelay sensor kinase activity"/>
    <property type="evidence" value="ECO:0007669"/>
    <property type="project" value="InterPro"/>
</dbReference>
<organism evidence="18 19">
    <name type="scientific">Sphaerotilus sulfidivorans</name>
    <dbReference type="NCBI Taxonomy" id="639200"/>
    <lineage>
        <taxon>Bacteria</taxon>
        <taxon>Pseudomonadati</taxon>
        <taxon>Pseudomonadota</taxon>
        <taxon>Betaproteobacteria</taxon>
        <taxon>Burkholderiales</taxon>
        <taxon>Sphaerotilaceae</taxon>
        <taxon>Sphaerotilus</taxon>
    </lineage>
</organism>
<dbReference type="Pfam" id="PF02518">
    <property type="entry name" value="HATPase_c"/>
    <property type="match status" value="1"/>
</dbReference>
<dbReference type="CDD" id="cd00082">
    <property type="entry name" value="HisKA"/>
    <property type="match status" value="1"/>
</dbReference>
<dbReference type="PANTHER" id="PTHR42878">
    <property type="entry name" value="TWO-COMPONENT HISTIDINE KINASE"/>
    <property type="match status" value="1"/>
</dbReference>
<dbReference type="InterPro" id="IPR005467">
    <property type="entry name" value="His_kinase_dom"/>
</dbReference>
<keyword evidence="11" id="KW-0902">Two-component regulatory system</keyword>
<dbReference type="PRINTS" id="PR00344">
    <property type="entry name" value="BCTRLSENSOR"/>
</dbReference>
<evidence type="ECO:0000256" key="9">
    <source>
        <dbReference type="ARBA" id="ARBA00022840"/>
    </source>
</evidence>
<dbReference type="InterPro" id="IPR000014">
    <property type="entry name" value="PAS"/>
</dbReference>
<evidence type="ECO:0000313" key="20">
    <source>
        <dbReference type="Proteomes" id="UP001549111"/>
    </source>
</evidence>
<dbReference type="EMBL" id="CP035708">
    <property type="protein sequence ID" value="QEN00313.1"/>
    <property type="molecule type" value="Genomic_DNA"/>
</dbReference>
<name>A0A5C1PX00_9BURK</name>
<dbReference type="SUPFAM" id="SSF47384">
    <property type="entry name" value="Homodimeric domain of signal transducing histidine kinase"/>
    <property type="match status" value="1"/>
</dbReference>
<evidence type="ECO:0000256" key="4">
    <source>
        <dbReference type="ARBA" id="ARBA00022553"/>
    </source>
</evidence>
<evidence type="ECO:0000256" key="14">
    <source>
        <dbReference type="SAM" id="Phobius"/>
    </source>
</evidence>
<dbReference type="Pfam" id="PF00512">
    <property type="entry name" value="HisKA"/>
    <property type="match status" value="1"/>
</dbReference>
<keyword evidence="10 14" id="KW-1133">Transmembrane helix</keyword>
<dbReference type="SMART" id="SM00091">
    <property type="entry name" value="PAS"/>
    <property type="match status" value="1"/>
</dbReference>
<evidence type="ECO:0000256" key="13">
    <source>
        <dbReference type="SAM" id="MobiDB-lite"/>
    </source>
</evidence>
<dbReference type="InterPro" id="IPR050351">
    <property type="entry name" value="BphY/WalK/GraS-like"/>
</dbReference>
<comment type="subcellular location">
    <subcellularLocation>
        <location evidence="2">Membrane</location>
        <topology evidence="2">Multi-pass membrane protein</topology>
    </subcellularLocation>
</comment>
<dbReference type="PANTHER" id="PTHR42878:SF7">
    <property type="entry name" value="SENSOR HISTIDINE KINASE GLRK"/>
    <property type="match status" value="1"/>
</dbReference>
<dbReference type="SUPFAM" id="SSF55874">
    <property type="entry name" value="ATPase domain of HSP90 chaperone/DNA topoisomerase II/histidine kinase"/>
    <property type="match status" value="1"/>
</dbReference>
<feature type="domain" description="PAS" evidence="16">
    <location>
        <begin position="342"/>
        <end position="387"/>
    </location>
</feature>
<dbReference type="SMART" id="SM00387">
    <property type="entry name" value="HATPase_c"/>
    <property type="match status" value="1"/>
</dbReference>
<dbReference type="SUPFAM" id="SSF55785">
    <property type="entry name" value="PYP-like sensor domain (PAS domain)"/>
    <property type="match status" value="1"/>
</dbReference>
<keyword evidence="20" id="KW-1185">Reference proteome</keyword>
<dbReference type="GO" id="GO:0005524">
    <property type="term" value="F:ATP binding"/>
    <property type="evidence" value="ECO:0007669"/>
    <property type="project" value="UniProtKB-KW"/>
</dbReference>
<evidence type="ECO:0000259" key="16">
    <source>
        <dbReference type="PROSITE" id="PS50112"/>
    </source>
</evidence>
<dbReference type="InterPro" id="IPR003661">
    <property type="entry name" value="HisK_dim/P_dom"/>
</dbReference>
<dbReference type="InterPro" id="IPR013656">
    <property type="entry name" value="PAS_4"/>
</dbReference>
<dbReference type="Proteomes" id="UP001549111">
    <property type="component" value="Unassembled WGS sequence"/>
</dbReference>
<proteinExistence type="predicted"/>
<dbReference type="AlphaFoldDB" id="A0A5C1PX00"/>
<dbReference type="GO" id="GO:0000156">
    <property type="term" value="F:phosphorelay response regulator activity"/>
    <property type="evidence" value="ECO:0007669"/>
    <property type="project" value="TreeGrafter"/>
</dbReference>
<dbReference type="Gene3D" id="3.30.565.10">
    <property type="entry name" value="Histidine kinase-like ATPase, C-terminal domain"/>
    <property type="match status" value="1"/>
</dbReference>
<dbReference type="InterPro" id="IPR004358">
    <property type="entry name" value="Sig_transdc_His_kin-like_C"/>
</dbReference>
<evidence type="ECO:0000256" key="3">
    <source>
        <dbReference type="ARBA" id="ARBA00012438"/>
    </source>
</evidence>
<evidence type="ECO:0000256" key="5">
    <source>
        <dbReference type="ARBA" id="ARBA00022679"/>
    </source>
</evidence>
<dbReference type="Gene3D" id="3.30.450.20">
    <property type="entry name" value="PAS domain"/>
    <property type="match status" value="2"/>
</dbReference>
<dbReference type="GO" id="GO:0007234">
    <property type="term" value="P:osmosensory signaling via phosphorelay pathway"/>
    <property type="evidence" value="ECO:0007669"/>
    <property type="project" value="TreeGrafter"/>
</dbReference>
<dbReference type="Pfam" id="PF08448">
    <property type="entry name" value="PAS_4"/>
    <property type="match status" value="1"/>
</dbReference>
<evidence type="ECO:0000313" key="18">
    <source>
        <dbReference type="EMBL" id="QEN00313.1"/>
    </source>
</evidence>
<dbReference type="InterPro" id="IPR035965">
    <property type="entry name" value="PAS-like_dom_sf"/>
</dbReference>
<evidence type="ECO:0000256" key="12">
    <source>
        <dbReference type="ARBA" id="ARBA00023136"/>
    </source>
</evidence>
<keyword evidence="12 14" id="KW-0472">Membrane</keyword>
<gene>
    <name evidence="17" type="ORF">ABIC99_001344</name>
    <name evidence="18" type="ORF">EWH46_05645</name>
</gene>
<feature type="region of interest" description="Disordered" evidence="13">
    <location>
        <begin position="702"/>
        <end position="725"/>
    </location>
</feature>
<dbReference type="InterPro" id="IPR036097">
    <property type="entry name" value="HisK_dim/P_sf"/>
</dbReference>
<evidence type="ECO:0000256" key="6">
    <source>
        <dbReference type="ARBA" id="ARBA00022692"/>
    </source>
</evidence>
<evidence type="ECO:0000256" key="11">
    <source>
        <dbReference type="ARBA" id="ARBA00023012"/>
    </source>
</evidence>
<dbReference type="OrthoDB" id="8579121at2"/>
<evidence type="ECO:0000256" key="10">
    <source>
        <dbReference type="ARBA" id="ARBA00022989"/>
    </source>
</evidence>
<dbReference type="PROSITE" id="PS50109">
    <property type="entry name" value="HIS_KIN"/>
    <property type="match status" value="1"/>
</dbReference>
<sequence length="725" mass="79555">MKPAEAPQARTLIDSSRLLWLGMTLLVGVALLTAAYAARQRQTVIADETRRMDTLVRVLQGETQRLLDTSALMLQTLASRIDRQPAGETDALRESMLATLRIAPQMRSLWLIDTEGRILAATHAPQDLRPLDTGRLTLASEAGEIRLGGWLPGRDLRQSGVPPAGVGVMTLSTRIAAAEAGPARPPVRHLIATLNPDALASQQQRLLGHGTLSAALLDFQGQILGGTDQLVASPGESRPTLPALQDFLPEREHGHYDSPGIDGTQTLSSFDASGRWPVFTLLEQPVDAVETIVRDKLLWSVMMMCASMGLIGLGTLLAWRALRTQEQLMLTLQQTRSQLVDSEGHLRTLIEAAPAAMFVLDPLGRYAMVNQAFEDLLDVRREQLLGQRGESHERLRQLAYHQALDHALWSSSGSGRSHYVEEFVLQGGERRQMLVTKVTLRRPGERAGGIIGSLTDVTSFHEAEQRAAEARQTIEAAYRAESEFIGNLSHALRTPLQSIIGFSELGRLRTRRDAALQELFGHVHQAGLRMLGVVDDLLDLSRLKSSAGTLHCTPNDTLALVREVVGHAREAPAGLGRSIRIEHASDLAAWACVDPLRFQQVVRLLVERALALTPTSEPVTLSAEIDLQERLHWRVRETGAALPDNEHETVFDAFFQSRRNGAAPNASQGSGLELAICRQIMRELGGDLIYQPHPQGGGVFDFWLPHTTPERSDPRPFEASQKKAA</sequence>
<accession>A0A5C1PX00</accession>
<dbReference type="EC" id="2.7.13.3" evidence="3"/>
<keyword evidence="5" id="KW-0808">Transferase</keyword>
<comment type="catalytic activity">
    <reaction evidence="1">
        <text>ATP + protein L-histidine = ADP + protein N-phospho-L-histidine.</text>
        <dbReference type="EC" id="2.7.13.3"/>
    </reaction>
</comment>
<dbReference type="RefSeq" id="WP_149503053.1">
    <property type="nucleotide sequence ID" value="NZ_CP035708.1"/>
</dbReference>
<evidence type="ECO:0000313" key="19">
    <source>
        <dbReference type="Proteomes" id="UP000323522"/>
    </source>
</evidence>